<keyword evidence="2" id="KW-1185">Reference proteome</keyword>
<protein>
    <recommendedName>
        <fullName evidence="3">STAS/SEC14 domain-containing protein</fullName>
    </recommendedName>
</protein>
<dbReference type="AlphaFoldDB" id="A3U9V3"/>
<name>A3U9V3_CROAH</name>
<organism evidence="1 2">
    <name type="scientific">Croceibacter atlanticus (strain ATCC BAA-628 / JCM 21780 / CIP 108009 / IAM 15332 / KCTC 12090 / HTCC2559)</name>
    <dbReference type="NCBI Taxonomy" id="216432"/>
    <lineage>
        <taxon>Bacteria</taxon>
        <taxon>Pseudomonadati</taxon>
        <taxon>Bacteroidota</taxon>
        <taxon>Flavobacteriia</taxon>
        <taxon>Flavobacteriales</taxon>
        <taxon>Flavobacteriaceae</taxon>
        <taxon>Croceibacter</taxon>
    </lineage>
</organism>
<evidence type="ECO:0008006" key="3">
    <source>
        <dbReference type="Google" id="ProtNLM"/>
    </source>
</evidence>
<gene>
    <name evidence="1" type="ordered locus">CA2559_11153</name>
</gene>
<dbReference type="EMBL" id="CP002046">
    <property type="protein sequence ID" value="EAP86589.1"/>
    <property type="molecule type" value="Genomic_DNA"/>
</dbReference>
<proteinExistence type="predicted"/>
<dbReference type="eggNOG" id="ENOG5032YHX">
    <property type="taxonomic scope" value="Bacteria"/>
</dbReference>
<dbReference type="RefSeq" id="WP_013187970.1">
    <property type="nucleotide sequence ID" value="NC_014230.1"/>
</dbReference>
<accession>A3U9V3</accession>
<evidence type="ECO:0000313" key="2">
    <source>
        <dbReference type="Proteomes" id="UP000002297"/>
    </source>
</evidence>
<reference evidence="1 2" key="1">
    <citation type="journal article" date="2010" name="J. Bacteriol.">
        <title>The complete genome sequence of Croceibacter atlanticus HTCC2559T.</title>
        <authorList>
            <person name="Oh H.M."/>
            <person name="Kang I."/>
            <person name="Ferriera S."/>
            <person name="Giovannoni S.J."/>
            <person name="Cho J.C."/>
        </authorList>
    </citation>
    <scope>NUCLEOTIDE SEQUENCE [LARGE SCALE GENOMIC DNA]</scope>
    <source>
        <strain evidence="2">ATCC BAA-628 / HTCC2559 / KCTC 12090</strain>
    </source>
</reference>
<dbReference type="GeneID" id="89453956"/>
<sequence>MKVKEITLDCGTFLIYEDYMVGTIFEGADFNEECKYKIWDICKTNFENRSFGYISNRIHSYSVDPTIYLDTSKKFEKLKAIAVVSKGKMHRSNFQLEKQFFKSPLMLFEELNEAKTWMAEQLNYSNSSSLST</sequence>
<dbReference type="Proteomes" id="UP000002297">
    <property type="component" value="Chromosome"/>
</dbReference>
<dbReference type="STRING" id="216432.CA2559_11153"/>
<dbReference type="HOGENOM" id="CLU_149784_1_0_10"/>
<evidence type="ECO:0000313" key="1">
    <source>
        <dbReference type="EMBL" id="EAP86589.1"/>
    </source>
</evidence>
<dbReference type="KEGG" id="cat:CA2559_11153"/>
<dbReference type="OrthoDB" id="1144359at2"/>